<dbReference type="CDD" id="cd09986">
    <property type="entry name" value="LOTUS_1_TDRD7"/>
    <property type="match status" value="1"/>
</dbReference>
<evidence type="ECO:0000313" key="11">
    <source>
        <dbReference type="Ensembl" id="ENSCCRP00020043052.1"/>
    </source>
</evidence>
<evidence type="ECO:0000256" key="3">
    <source>
        <dbReference type="ARBA" id="ARBA00022490"/>
    </source>
</evidence>
<evidence type="ECO:0000256" key="2">
    <source>
        <dbReference type="ARBA" id="ARBA00007740"/>
    </source>
</evidence>
<dbReference type="Ensembl" id="ENSCCRT00020046969.1">
    <property type="protein sequence ID" value="ENSCCRP00020043052.1"/>
    <property type="gene ID" value="ENSCCRG00020019098.1"/>
</dbReference>
<dbReference type="CDD" id="cd09974">
    <property type="entry name" value="LOTUS_3_TDRD7"/>
    <property type="match status" value="1"/>
</dbReference>
<dbReference type="InterPro" id="IPR025605">
    <property type="entry name" value="OST-HTH/LOTUS_dom"/>
</dbReference>
<dbReference type="GO" id="GO:0005737">
    <property type="term" value="C:cytoplasm"/>
    <property type="evidence" value="ECO:0007669"/>
    <property type="project" value="UniProtKB-SubCell"/>
</dbReference>
<dbReference type="PANTHER" id="PTHR22948">
    <property type="entry name" value="TUDOR DOMAIN CONTAINING PROTEIN"/>
    <property type="match status" value="1"/>
</dbReference>
<feature type="compositionally biased region" description="Polar residues" evidence="8">
    <location>
        <begin position="133"/>
        <end position="144"/>
    </location>
</feature>
<dbReference type="InterPro" id="IPR037978">
    <property type="entry name" value="TDRD7_LOTUS_3"/>
</dbReference>
<dbReference type="FunFam" id="2.30.30.140:FF:000065">
    <property type="entry name" value="tudor domain-containing protein 7"/>
    <property type="match status" value="1"/>
</dbReference>
<evidence type="ECO:0000259" key="10">
    <source>
        <dbReference type="PROSITE" id="PS51644"/>
    </source>
</evidence>
<dbReference type="SMART" id="SM00333">
    <property type="entry name" value="TUDOR"/>
    <property type="match status" value="3"/>
</dbReference>
<feature type="domain" description="HTH OST-type" evidence="10">
    <location>
        <begin position="348"/>
        <end position="416"/>
    </location>
</feature>
<dbReference type="Gene3D" id="3.30.420.610">
    <property type="entry name" value="LOTUS domain-like"/>
    <property type="match status" value="3"/>
</dbReference>
<dbReference type="GO" id="GO:0003723">
    <property type="term" value="F:RNA binding"/>
    <property type="evidence" value="ECO:0007669"/>
    <property type="project" value="UniProtKB-KW"/>
</dbReference>
<accession>A0A8C2ET03</accession>
<dbReference type="InterPro" id="IPR041966">
    <property type="entry name" value="LOTUS-like"/>
</dbReference>
<keyword evidence="5" id="KW-0221">Differentiation</keyword>
<dbReference type="Pfam" id="PF00567">
    <property type="entry name" value="TUDOR"/>
    <property type="match status" value="3"/>
</dbReference>
<dbReference type="Gene3D" id="2.30.30.140">
    <property type="match status" value="3"/>
</dbReference>
<name>A0A8C2ET03_CYPCA</name>
<keyword evidence="6" id="KW-0744">Spermatogenesis</keyword>
<dbReference type="Pfam" id="PF12872">
    <property type="entry name" value="OST-HTH"/>
    <property type="match status" value="2"/>
</dbReference>
<feature type="domain" description="HTH OST-type" evidence="10">
    <location>
        <begin position="209"/>
        <end position="274"/>
    </location>
</feature>
<protein>
    <submittedName>
        <fullName evidence="11">Tudor domain containing 7 a</fullName>
    </submittedName>
</protein>
<evidence type="ECO:0000256" key="7">
    <source>
        <dbReference type="ARBA" id="ARBA00022884"/>
    </source>
</evidence>
<evidence type="ECO:0000313" key="12">
    <source>
        <dbReference type="Proteomes" id="UP000694701"/>
    </source>
</evidence>
<feature type="region of interest" description="Disordered" evidence="8">
    <location>
        <begin position="123"/>
        <end position="144"/>
    </location>
</feature>
<dbReference type="GO" id="GO:0030154">
    <property type="term" value="P:cell differentiation"/>
    <property type="evidence" value="ECO:0007669"/>
    <property type="project" value="UniProtKB-KW"/>
</dbReference>
<dbReference type="InterPro" id="IPR035437">
    <property type="entry name" value="SNase_OB-fold_sf"/>
</dbReference>
<keyword evidence="3" id="KW-0963">Cytoplasm</keyword>
<dbReference type="FunFam" id="3.30.420.610:FF:000008">
    <property type="entry name" value="Tudor domain-containing protein 7"/>
    <property type="match status" value="1"/>
</dbReference>
<organism evidence="11 12">
    <name type="scientific">Cyprinus carpio</name>
    <name type="common">Common carp</name>
    <dbReference type="NCBI Taxonomy" id="7962"/>
    <lineage>
        <taxon>Eukaryota</taxon>
        <taxon>Metazoa</taxon>
        <taxon>Chordata</taxon>
        <taxon>Craniata</taxon>
        <taxon>Vertebrata</taxon>
        <taxon>Euteleostomi</taxon>
        <taxon>Actinopterygii</taxon>
        <taxon>Neopterygii</taxon>
        <taxon>Teleostei</taxon>
        <taxon>Ostariophysi</taxon>
        <taxon>Cypriniformes</taxon>
        <taxon>Cyprinidae</taxon>
        <taxon>Cyprininae</taxon>
        <taxon>Cyprinus</taxon>
    </lineage>
</organism>
<keyword evidence="4" id="KW-0677">Repeat</keyword>
<feature type="domain" description="Tudor" evidence="9">
    <location>
        <begin position="691"/>
        <end position="748"/>
    </location>
</feature>
<dbReference type="Proteomes" id="UP000694701">
    <property type="component" value="Unplaced"/>
</dbReference>
<evidence type="ECO:0000256" key="5">
    <source>
        <dbReference type="ARBA" id="ARBA00022782"/>
    </source>
</evidence>
<evidence type="ECO:0000256" key="6">
    <source>
        <dbReference type="ARBA" id="ARBA00022871"/>
    </source>
</evidence>
<evidence type="ECO:0000256" key="8">
    <source>
        <dbReference type="SAM" id="MobiDB-lite"/>
    </source>
</evidence>
<dbReference type="AlphaFoldDB" id="A0A8C2ET03"/>
<dbReference type="PROSITE" id="PS51644">
    <property type="entry name" value="HTH_OST"/>
    <property type="match status" value="3"/>
</dbReference>
<sequence>MSDVELVKKMLRAVLQSSKHGVAMARLQGDYRALTGEVIPHRQFGHASLESFLRSIPSVVRLERSSAGEVMCFAGVCEETAHIAQLVARQKTVKKSGCSKLLNFQMRAKSSSLFSHNVKPRLSLRQPGHMTHPSRSSASKSSFYPNQRQIYSTDLPSSRVPTRQLNRKSPGMCYFFFLNLFLLCSINFKCDVFSCVISSAQQKPVNRADVEVVQGRIKQLLQKYCSGVWLSKIPQLYRNMFQEELHMHKEVETWTHICTVEKPGSNNIVDRLVYPVTEPAQKPSTVPAVSLCKTLAINIPPSAQKSQTPLSPTSPNSTKLDFTLPETPKAHPPLLITPPSTPPSHQPLTPEIKQKLRQLLNKYSHGLWAHALPQLFQEAFGCVFPQYVLEDLSLLADTCMVEYPMPDNRKRAILYALPCQVQAQPRPRPPPLVMPCTGNHVPPLIIPTTEFLSVLVMEASSTNNIILRFVGEVYSKALEVLEEAMLQFYSTVGAGLCLLSQKIGQLVAVAIEEDAVLRAQVHQVTEENVKVYCVDHGFFEMVSRKKILQLRDQFLTLPFQATTFQLAGLEPFSTDAVVLKTLDSLAVGRTLLAEIVEREDTPLIVLYDTSQNEDLNVNAVCLKALQDKSMENPLQENSVYTNVCVTNVCSDGSIYCQLPSRGQAKLKDIMDKIEAHFISQVKLTWELLVSKPFCGKVCLAKHKGKWARAEIINLHGSQVLDILFLDLGLPASLEVSELREIPPIYLKELITIPPQAVKCYLEELNADGSVWPPEAVLWLRETVLNKVPSCMKIVKLDETRTVHVYLFSGNGAQDLQSSVNRQLASCPFWKRDVYFSKIARVSEPILPEAGDSSYTSPAQSNALTLPPPLDLPLVGQNMDVFVSVACHPGHFVLQPWQDLYKLVVLMGEMILFYNKQEVTQINIRKNNIYAAKIDNNWHRVLVKGILTNDLVSVYELDYGKYELINYSQLQPLIDEFRQLPFQGISAQLAGVKQGVWGEEASMVFRNHVEKKPLVAQIESVEEGEWPWERKISVYLVDTTQEDNDIWIHNIMVEFLDEINRAD</sequence>
<comment type="subcellular location">
    <subcellularLocation>
        <location evidence="1">Cytoplasm</location>
    </subcellularLocation>
</comment>
<evidence type="ECO:0000256" key="4">
    <source>
        <dbReference type="ARBA" id="ARBA00022737"/>
    </source>
</evidence>
<feature type="domain" description="Tudor" evidence="9">
    <location>
        <begin position="500"/>
        <end position="557"/>
    </location>
</feature>
<dbReference type="Gene3D" id="2.40.50.90">
    <property type="match status" value="3"/>
</dbReference>
<dbReference type="SUPFAM" id="SSF63748">
    <property type="entry name" value="Tudor/PWWP/MBT"/>
    <property type="match status" value="3"/>
</dbReference>
<evidence type="ECO:0000259" key="9">
    <source>
        <dbReference type="PROSITE" id="PS50304"/>
    </source>
</evidence>
<proteinExistence type="inferred from homology"/>
<dbReference type="PANTHER" id="PTHR22948:SF14">
    <property type="entry name" value="TUDOR DOMAIN-CONTAINING PROTEIN 7"/>
    <property type="match status" value="1"/>
</dbReference>
<feature type="domain" description="HTH OST-type" evidence="10">
    <location>
        <begin position="3"/>
        <end position="76"/>
    </location>
</feature>
<dbReference type="InterPro" id="IPR002999">
    <property type="entry name" value="Tudor"/>
</dbReference>
<comment type="similarity">
    <text evidence="2">Belongs to the TDRD7 family.</text>
</comment>
<dbReference type="InterPro" id="IPR050621">
    <property type="entry name" value="Tudor_domain_containing"/>
</dbReference>
<reference evidence="11" key="1">
    <citation type="submission" date="2025-08" db="UniProtKB">
        <authorList>
            <consortium name="Ensembl"/>
        </authorList>
    </citation>
    <scope>IDENTIFICATION</scope>
</reference>
<dbReference type="GO" id="GO:0007283">
    <property type="term" value="P:spermatogenesis"/>
    <property type="evidence" value="ECO:0007669"/>
    <property type="project" value="UniProtKB-KW"/>
</dbReference>
<evidence type="ECO:0000256" key="1">
    <source>
        <dbReference type="ARBA" id="ARBA00004496"/>
    </source>
</evidence>
<keyword evidence="7" id="KW-0694">RNA-binding</keyword>
<dbReference type="PROSITE" id="PS50304">
    <property type="entry name" value="TUDOR"/>
    <property type="match status" value="2"/>
</dbReference>